<dbReference type="GeneID" id="54296943"/>
<dbReference type="PANTHER" id="PTHR35186:SF4">
    <property type="entry name" value="PRION-INHIBITION AND PROPAGATION HELO DOMAIN-CONTAINING PROTEIN"/>
    <property type="match status" value="1"/>
</dbReference>
<dbReference type="OrthoDB" id="5331891at2759"/>
<proteinExistence type="predicted"/>
<evidence type="ECO:0000256" key="1">
    <source>
        <dbReference type="SAM" id="MobiDB-lite"/>
    </source>
</evidence>
<feature type="region of interest" description="Disordered" evidence="1">
    <location>
        <begin position="303"/>
        <end position="325"/>
    </location>
</feature>
<sequence>MSGIEVAGLVFGLVPIICQILESYRQVNERITTFRRYHKAAADITLDFQLEERAFRSECKHVLSAIGLDQQELADMLQHIGANQWQDRDIEHRLNDLLGAETTVYEELVLKIREQLREITRDLAALSSIATPGSSEGSFRQLCHAFNVSAKENRYRRAIKSLQILNAKFRRLRKQICSHEDRSPFFSYTNILKSVPQNYYTIRQASKMLHLSMGDAWSCLNSSHDAHLAKLCLNSTVDHNQVRLDMAISCRKIAEPQLKYVTRSVPGPPIWVYVQSVAGNISIPRSSSPHTPLVTTLISSVQIGSTEQPPPSPQRQPVGSAFSGGIKRCKKRVRFDSKAFNDNENFTPEPKEKKLTTPKPGSTEQCYAMLNLRNTKSFCCHLNQSCASPGGCKLTCLGFLESGNACKFVFYDSGKGVTAGKSQHKEMLPLNTTLSALSPLQRLTLAHKLASTVLQYHSTPWLSDHWKLQDLTFFGDKTGHTPESLAEDLQTLHLTSQFSTKSDTAIGNRIEEPGSVDSAETTRNIAIEKTYRYTYNIKNMTLAKLGLALLEIGHKKDIEKFDLGQQQHDVISARILADSPHTDFGPRYQRIVRKCLDCNFATGDDLADKSLRDAVYSHVVCELEEMIEAHKNWQKATQ</sequence>
<dbReference type="AlphaFoldDB" id="A0A6A6AZ56"/>
<gene>
    <name evidence="3" type="ORF">K452DRAFT_280214</name>
</gene>
<evidence type="ECO:0000313" key="3">
    <source>
        <dbReference type="EMBL" id="KAF2136284.1"/>
    </source>
</evidence>
<name>A0A6A6AZ56_9PEZI</name>
<protein>
    <recommendedName>
        <fullName evidence="2">DUF7580 domain-containing protein</fullName>
    </recommendedName>
</protein>
<dbReference type="InterPro" id="IPR056002">
    <property type="entry name" value="DUF7580"/>
</dbReference>
<organism evidence="3 4">
    <name type="scientific">Aplosporella prunicola CBS 121167</name>
    <dbReference type="NCBI Taxonomy" id="1176127"/>
    <lineage>
        <taxon>Eukaryota</taxon>
        <taxon>Fungi</taxon>
        <taxon>Dikarya</taxon>
        <taxon>Ascomycota</taxon>
        <taxon>Pezizomycotina</taxon>
        <taxon>Dothideomycetes</taxon>
        <taxon>Dothideomycetes incertae sedis</taxon>
        <taxon>Botryosphaeriales</taxon>
        <taxon>Aplosporellaceae</taxon>
        <taxon>Aplosporella</taxon>
    </lineage>
</organism>
<accession>A0A6A6AZ56</accession>
<keyword evidence="4" id="KW-1185">Reference proteome</keyword>
<feature type="domain" description="DUF7580" evidence="2">
    <location>
        <begin position="438"/>
        <end position="627"/>
    </location>
</feature>
<dbReference type="EMBL" id="ML995526">
    <property type="protein sequence ID" value="KAF2136284.1"/>
    <property type="molecule type" value="Genomic_DNA"/>
</dbReference>
<dbReference type="RefSeq" id="XP_033392002.1">
    <property type="nucleotide sequence ID" value="XM_033539447.1"/>
</dbReference>
<evidence type="ECO:0000259" key="2">
    <source>
        <dbReference type="Pfam" id="PF24476"/>
    </source>
</evidence>
<evidence type="ECO:0000313" key="4">
    <source>
        <dbReference type="Proteomes" id="UP000799438"/>
    </source>
</evidence>
<dbReference type="PANTHER" id="PTHR35186">
    <property type="entry name" value="ANK_REP_REGION DOMAIN-CONTAINING PROTEIN"/>
    <property type="match status" value="1"/>
</dbReference>
<reference evidence="3" key="1">
    <citation type="journal article" date="2020" name="Stud. Mycol.">
        <title>101 Dothideomycetes genomes: a test case for predicting lifestyles and emergence of pathogens.</title>
        <authorList>
            <person name="Haridas S."/>
            <person name="Albert R."/>
            <person name="Binder M."/>
            <person name="Bloem J."/>
            <person name="Labutti K."/>
            <person name="Salamov A."/>
            <person name="Andreopoulos B."/>
            <person name="Baker S."/>
            <person name="Barry K."/>
            <person name="Bills G."/>
            <person name="Bluhm B."/>
            <person name="Cannon C."/>
            <person name="Castanera R."/>
            <person name="Culley D."/>
            <person name="Daum C."/>
            <person name="Ezra D."/>
            <person name="Gonzalez J."/>
            <person name="Henrissat B."/>
            <person name="Kuo A."/>
            <person name="Liang C."/>
            <person name="Lipzen A."/>
            <person name="Lutzoni F."/>
            <person name="Magnuson J."/>
            <person name="Mondo S."/>
            <person name="Nolan M."/>
            <person name="Ohm R."/>
            <person name="Pangilinan J."/>
            <person name="Park H.-J."/>
            <person name="Ramirez L."/>
            <person name="Alfaro M."/>
            <person name="Sun H."/>
            <person name="Tritt A."/>
            <person name="Yoshinaga Y."/>
            <person name="Zwiers L.-H."/>
            <person name="Turgeon B."/>
            <person name="Goodwin S."/>
            <person name="Spatafora J."/>
            <person name="Crous P."/>
            <person name="Grigoriev I."/>
        </authorList>
    </citation>
    <scope>NUCLEOTIDE SEQUENCE</scope>
    <source>
        <strain evidence="3">CBS 121167</strain>
    </source>
</reference>
<feature type="region of interest" description="Disordered" evidence="1">
    <location>
        <begin position="340"/>
        <end position="360"/>
    </location>
</feature>
<dbReference type="Pfam" id="PF24476">
    <property type="entry name" value="DUF7580"/>
    <property type="match status" value="1"/>
</dbReference>
<dbReference type="Proteomes" id="UP000799438">
    <property type="component" value="Unassembled WGS sequence"/>
</dbReference>